<dbReference type="OrthoDB" id="3439935at2759"/>
<feature type="compositionally biased region" description="Polar residues" evidence="1">
    <location>
        <begin position="579"/>
        <end position="616"/>
    </location>
</feature>
<protein>
    <submittedName>
        <fullName evidence="2">Uncharacterized protein</fullName>
    </submittedName>
</protein>
<comment type="caution">
    <text evidence="2">The sequence shown here is derived from an EMBL/GenBank/DDBJ whole genome shotgun (WGS) entry which is preliminary data.</text>
</comment>
<feature type="compositionally biased region" description="Polar residues" evidence="1">
    <location>
        <begin position="184"/>
        <end position="195"/>
    </location>
</feature>
<feature type="compositionally biased region" description="Basic residues" evidence="1">
    <location>
        <begin position="132"/>
        <end position="142"/>
    </location>
</feature>
<feature type="compositionally biased region" description="Basic and acidic residues" evidence="1">
    <location>
        <begin position="268"/>
        <end position="285"/>
    </location>
</feature>
<proteinExistence type="predicted"/>
<keyword evidence="3" id="KW-1185">Reference proteome</keyword>
<dbReference type="Proteomes" id="UP000722485">
    <property type="component" value="Unassembled WGS sequence"/>
</dbReference>
<feature type="compositionally biased region" description="Basic and acidic residues" evidence="1">
    <location>
        <begin position="236"/>
        <end position="247"/>
    </location>
</feature>
<dbReference type="AlphaFoldDB" id="A0A9P5H832"/>
<evidence type="ECO:0000256" key="1">
    <source>
        <dbReference type="SAM" id="MobiDB-lite"/>
    </source>
</evidence>
<feature type="compositionally biased region" description="Basic and acidic residues" evidence="1">
    <location>
        <begin position="306"/>
        <end position="358"/>
    </location>
</feature>
<feature type="compositionally biased region" description="Polar residues" evidence="1">
    <location>
        <begin position="63"/>
        <end position="74"/>
    </location>
</feature>
<feature type="region of interest" description="Disordered" evidence="1">
    <location>
        <begin position="477"/>
        <end position="725"/>
    </location>
</feature>
<sequence length="725" mass="79542">MRSGKVTGPSHFCEWVIGTTIPSILGPIPKQKKHRYRDVVRVEVTTDDESEEDTLKITYPRTGRTNSTYDNSHSTVKKVRFDEKTKDAPKKSALKKPKSPVDSDETSESDAESSKAGESEIESSDDAPRPAAKGKKQQKKKNVSSDDTDSEYDSDPHPTCKKQAPPNGKGNIRKRPNESDTDAETSNSSRETSGSEPEKSPKAKNQSKNRSTKKKEEPKSEESSTDAEASGSEPETLSKVKKQEATKSNKKKGGKQTNASDTDVETSESAKETDEETNPAKKTNDGKSGSGKKNGKQAQAQKQKKKPENEINDQDKSKEEEQPAAKEQGKSKKGKKVEESETEYSKMSKRKGETKRGNYPEALLYPHPRRPNLIEPIRAEVVQTERVVETPEDPAPNAYYDQEHNIVRVYYGPVYGNHHSNALYPSRTANTQPLPMGITHPTQNPYYYGFNNNQPLQAPPPQGYGYSHAPITQGLPAGPWNAVAPPPGFPPGYTGQPINQMNSQEMQRGGDAYMMSGGAGFPPSNKEKDKDGVNNVGPEESKNPYLPTRPKSQFSTYGSAGRRNASRETRNSGKGDGQPASNPAWSNNDGAGEQQGTWGDNNADSKSNEWGQTNNSQKEKETWGCSAKNSHTSHDTMQKKQGSHWGEDTHLQSKYGPDDWKQPQDQSGESEHHATGWENDQPRDDKANSIPGGNVMPGSWVETRSAPAWGDPSAAADTGGQVEGW</sequence>
<name>A0A9P5H832_9HYPO</name>
<feature type="compositionally biased region" description="Acidic residues" evidence="1">
    <location>
        <begin position="102"/>
        <end position="111"/>
    </location>
</feature>
<feature type="compositionally biased region" description="Basic and acidic residues" evidence="1">
    <location>
        <begin position="79"/>
        <end position="90"/>
    </location>
</feature>
<feature type="compositionally biased region" description="Basic and acidic residues" evidence="1">
    <location>
        <begin position="645"/>
        <end position="662"/>
    </location>
</feature>
<dbReference type="EMBL" id="JAANBB010000074">
    <property type="protein sequence ID" value="KAF7551639.1"/>
    <property type="molecule type" value="Genomic_DNA"/>
</dbReference>
<organism evidence="2 3">
    <name type="scientific">Cylindrodendrum hubeiense</name>
    <dbReference type="NCBI Taxonomy" id="595255"/>
    <lineage>
        <taxon>Eukaryota</taxon>
        <taxon>Fungi</taxon>
        <taxon>Dikarya</taxon>
        <taxon>Ascomycota</taxon>
        <taxon>Pezizomycotina</taxon>
        <taxon>Sordariomycetes</taxon>
        <taxon>Hypocreomycetidae</taxon>
        <taxon>Hypocreales</taxon>
        <taxon>Nectriaceae</taxon>
        <taxon>Cylindrodendrum</taxon>
    </lineage>
</organism>
<gene>
    <name evidence="2" type="ORF">G7Z17_g4884</name>
</gene>
<evidence type="ECO:0000313" key="3">
    <source>
        <dbReference type="Proteomes" id="UP000722485"/>
    </source>
</evidence>
<evidence type="ECO:0000313" key="2">
    <source>
        <dbReference type="EMBL" id="KAF7551639.1"/>
    </source>
</evidence>
<feature type="compositionally biased region" description="Polar residues" evidence="1">
    <location>
        <begin position="496"/>
        <end position="506"/>
    </location>
</feature>
<accession>A0A9P5H832</accession>
<feature type="compositionally biased region" description="Basic and acidic residues" evidence="1">
    <location>
        <begin position="669"/>
        <end position="687"/>
    </location>
</feature>
<feature type="region of interest" description="Disordered" evidence="1">
    <location>
        <begin position="45"/>
        <end position="367"/>
    </location>
</feature>
<reference evidence="2" key="1">
    <citation type="submission" date="2020-03" db="EMBL/GenBank/DDBJ databases">
        <title>Draft Genome Sequence of Cylindrodendrum hubeiense.</title>
        <authorList>
            <person name="Buettner E."/>
            <person name="Kellner H."/>
        </authorList>
    </citation>
    <scope>NUCLEOTIDE SEQUENCE</scope>
    <source>
        <strain evidence="2">IHI 201604</strain>
    </source>
</reference>